<evidence type="ECO:0000313" key="3">
    <source>
        <dbReference type="Proteomes" id="UP000636479"/>
    </source>
</evidence>
<dbReference type="RefSeq" id="XP_037223327.1">
    <property type="nucleotide sequence ID" value="XM_037360442.1"/>
</dbReference>
<proteinExistence type="predicted"/>
<dbReference type="GeneID" id="59342958"/>
<dbReference type="EMBL" id="JACAZF010000003">
    <property type="protein sequence ID" value="KAF7309877.1"/>
    <property type="molecule type" value="Genomic_DNA"/>
</dbReference>
<keyword evidence="3" id="KW-1185">Reference proteome</keyword>
<sequence>MVRAHYPKVRHYRIPDDALIRILEYLDPRSLFLVGKAFKRVYALTMTYHTLRYNIELAVAGMRDGSTLLQYAPILARLHLLSSYRLDWPQLNWTHEFKIQAPGPAHIGVSGGFIHQIRPHGVYNTVEITELPSCRTGRTPALTRHRSFPTPPFETMAIDSMQGLMIGVHIFCQNGIIGVQIHIRDLWTSGKHPRAAAESYELATQSLVPVAEASLVIQGKKIALTLEFADGKTSHLFMDWRNLGARWIDDQDILMLDSDLLLVISNQGGHTPMLSLFNISYLARMSLIRQFELPPHWVPSSVKFAGNKAARTAVPGSLFYPDPTNRVMVIEAKSITSKSASWLFINEVYFSTAPYRRRESHVVPWSLWGQYSAIKDFSRSKKSANIRGPYPVGSRVVYLDSERSHRGALNVIEFEPFPEKAPRLDSSWSVVGPRSGLFPSENSRRLPSATVESYGVDELGVTEDNIVLFLEPQADFQPLNVLTFGAPKMK</sequence>
<dbReference type="OrthoDB" id="2893272at2759"/>
<dbReference type="PROSITE" id="PS50181">
    <property type="entry name" value="FBOX"/>
    <property type="match status" value="1"/>
</dbReference>
<dbReference type="Proteomes" id="UP000636479">
    <property type="component" value="Unassembled WGS sequence"/>
</dbReference>
<dbReference type="AlphaFoldDB" id="A0A8H6T3W9"/>
<dbReference type="CDD" id="cd09917">
    <property type="entry name" value="F-box_SF"/>
    <property type="match status" value="1"/>
</dbReference>
<accession>A0A8H6T3W9</accession>
<organism evidence="2 3">
    <name type="scientific">Mycena indigotica</name>
    <dbReference type="NCBI Taxonomy" id="2126181"/>
    <lineage>
        <taxon>Eukaryota</taxon>
        <taxon>Fungi</taxon>
        <taxon>Dikarya</taxon>
        <taxon>Basidiomycota</taxon>
        <taxon>Agaricomycotina</taxon>
        <taxon>Agaricomycetes</taxon>
        <taxon>Agaricomycetidae</taxon>
        <taxon>Agaricales</taxon>
        <taxon>Marasmiineae</taxon>
        <taxon>Mycenaceae</taxon>
        <taxon>Mycena</taxon>
    </lineage>
</organism>
<feature type="domain" description="F-box" evidence="1">
    <location>
        <begin position="8"/>
        <end position="55"/>
    </location>
</feature>
<reference evidence="2" key="1">
    <citation type="submission" date="2020-05" db="EMBL/GenBank/DDBJ databases">
        <title>Mycena genomes resolve the evolution of fungal bioluminescence.</title>
        <authorList>
            <person name="Tsai I.J."/>
        </authorList>
    </citation>
    <scope>NUCLEOTIDE SEQUENCE</scope>
    <source>
        <strain evidence="2">171206Taipei</strain>
    </source>
</reference>
<comment type="caution">
    <text evidence="2">The sequence shown here is derived from an EMBL/GenBank/DDBJ whole genome shotgun (WGS) entry which is preliminary data.</text>
</comment>
<name>A0A8H6T3W9_9AGAR</name>
<dbReference type="InterPro" id="IPR001810">
    <property type="entry name" value="F-box_dom"/>
</dbReference>
<protein>
    <submittedName>
        <fullName evidence="2">F-box domain-containing protein</fullName>
    </submittedName>
</protein>
<evidence type="ECO:0000259" key="1">
    <source>
        <dbReference type="PROSITE" id="PS50181"/>
    </source>
</evidence>
<gene>
    <name evidence="2" type="ORF">MIND_00359900</name>
</gene>
<evidence type="ECO:0000313" key="2">
    <source>
        <dbReference type="EMBL" id="KAF7309877.1"/>
    </source>
</evidence>